<dbReference type="Proteomes" id="UP000076335">
    <property type="component" value="Unassembled WGS sequence"/>
</dbReference>
<reference evidence="6 7" key="1">
    <citation type="submission" date="2015-12" db="EMBL/GenBank/DDBJ databases">
        <title>Genome sequence of Thalassospira lucentensis MCCC 1A02072.</title>
        <authorList>
            <person name="Lu L."/>
            <person name="Lai Q."/>
            <person name="Shao Z."/>
            <person name="Qian P."/>
        </authorList>
    </citation>
    <scope>NUCLEOTIDE SEQUENCE [LARGE SCALE GENOMIC DNA]</scope>
    <source>
        <strain evidence="6 7">MCCC 1A02072</strain>
    </source>
</reference>
<comment type="caution">
    <text evidence="6">The sequence shown here is derived from an EMBL/GenBank/DDBJ whole genome shotgun (WGS) entry which is preliminary data.</text>
</comment>
<dbReference type="InterPro" id="IPR000914">
    <property type="entry name" value="SBP_5_dom"/>
</dbReference>
<dbReference type="Gene3D" id="3.40.190.10">
    <property type="entry name" value="Periplasmic binding protein-like II"/>
    <property type="match status" value="1"/>
</dbReference>
<name>A0A154L897_9PROT</name>
<evidence type="ECO:0000313" key="7">
    <source>
        <dbReference type="Proteomes" id="UP000076335"/>
    </source>
</evidence>
<gene>
    <name evidence="6" type="ORF">AUP42_16965</name>
</gene>
<evidence type="ECO:0000256" key="4">
    <source>
        <dbReference type="SAM" id="Phobius"/>
    </source>
</evidence>
<dbReference type="InterPro" id="IPR030678">
    <property type="entry name" value="Peptide/Ni-bd"/>
</dbReference>
<dbReference type="InterPro" id="IPR039424">
    <property type="entry name" value="SBP_5"/>
</dbReference>
<dbReference type="EMBL" id="LPVY01000008">
    <property type="protein sequence ID" value="KZB65662.1"/>
    <property type="molecule type" value="Genomic_DNA"/>
</dbReference>
<dbReference type="OrthoDB" id="9803988at2"/>
<keyword evidence="3" id="KW-0732">Signal</keyword>
<accession>A0A154L897</accession>
<comment type="subcellular location">
    <subcellularLocation>
        <location evidence="1">Periplasm</location>
    </subcellularLocation>
</comment>
<dbReference type="GO" id="GO:0043190">
    <property type="term" value="C:ATP-binding cassette (ABC) transporter complex"/>
    <property type="evidence" value="ECO:0007669"/>
    <property type="project" value="InterPro"/>
</dbReference>
<protein>
    <recommendedName>
        <fullName evidence="5">Solute-binding protein family 5 domain-containing protein</fullName>
    </recommendedName>
</protein>
<dbReference type="Gene3D" id="3.10.105.10">
    <property type="entry name" value="Dipeptide-binding Protein, Domain 3"/>
    <property type="match status" value="1"/>
</dbReference>
<keyword evidence="4" id="KW-0472">Membrane</keyword>
<dbReference type="PANTHER" id="PTHR30290">
    <property type="entry name" value="PERIPLASMIC BINDING COMPONENT OF ABC TRANSPORTER"/>
    <property type="match status" value="1"/>
</dbReference>
<dbReference type="PIRSF" id="PIRSF002741">
    <property type="entry name" value="MppA"/>
    <property type="match status" value="1"/>
</dbReference>
<evidence type="ECO:0000259" key="5">
    <source>
        <dbReference type="Pfam" id="PF00496"/>
    </source>
</evidence>
<dbReference type="GO" id="GO:0015833">
    <property type="term" value="P:peptide transport"/>
    <property type="evidence" value="ECO:0007669"/>
    <property type="project" value="TreeGrafter"/>
</dbReference>
<keyword evidence="4" id="KW-0812">Transmembrane</keyword>
<organism evidence="6 7">
    <name type="scientific">Thalassospira lucentensis</name>
    <dbReference type="NCBI Taxonomy" id="168935"/>
    <lineage>
        <taxon>Bacteria</taxon>
        <taxon>Pseudomonadati</taxon>
        <taxon>Pseudomonadota</taxon>
        <taxon>Alphaproteobacteria</taxon>
        <taxon>Rhodospirillales</taxon>
        <taxon>Thalassospiraceae</taxon>
        <taxon>Thalassospira</taxon>
    </lineage>
</organism>
<evidence type="ECO:0000256" key="2">
    <source>
        <dbReference type="ARBA" id="ARBA00005695"/>
    </source>
</evidence>
<dbReference type="GO" id="GO:0030288">
    <property type="term" value="C:outer membrane-bounded periplasmic space"/>
    <property type="evidence" value="ECO:0007669"/>
    <property type="project" value="TreeGrafter"/>
</dbReference>
<keyword evidence="4" id="KW-1133">Transmembrane helix</keyword>
<evidence type="ECO:0000256" key="3">
    <source>
        <dbReference type="ARBA" id="ARBA00022729"/>
    </source>
</evidence>
<dbReference type="Pfam" id="PF00496">
    <property type="entry name" value="SBP_bac_5"/>
    <property type="match status" value="1"/>
</dbReference>
<dbReference type="CDD" id="cd08497">
    <property type="entry name" value="MbnE-like"/>
    <property type="match status" value="1"/>
</dbReference>
<dbReference type="SUPFAM" id="SSF53850">
    <property type="entry name" value="Periplasmic binding protein-like II"/>
    <property type="match status" value="1"/>
</dbReference>
<evidence type="ECO:0000256" key="1">
    <source>
        <dbReference type="ARBA" id="ARBA00004418"/>
    </source>
</evidence>
<evidence type="ECO:0000313" key="6">
    <source>
        <dbReference type="EMBL" id="KZB65662.1"/>
    </source>
</evidence>
<sequence length="652" mass="73926">MTRQAGETCIARKTGSPGKISRYFGGAFGALIFAASLTVSTAAMAQNGDKPDITAAPTVRVDEEQLKPLTTVSHGISLYGDLKYGPDFRHFDYVNPDAPKGGTLVQGSIVAFDTLNPYTLKGTAASGLGLIYDSLMVSSADEPSSLYGLIARSIEYPADRSFAIFHLDPRARFQDGTDITAEDVVFSFNILIEKGSPVYRQYYAQVAKVEAIDDLTVRFDFKPGNNREMPMIVAELAIMPKHYWEGRDFSKTTFDIPVGSGAYKIRDFESGRRITYERVKDYWAEDLPVNRGSNNYNTLRFDTYLDPDVQRQAFFAGEYMIRSEHSSREWSTAYNTPAVQNGQIKKEFLPDNLPNGMQAYVFNTRKPQFADIRVREALQYAFDFEWLNRAMFYGAYKRNVSYFANSELAATGVPQGEELDILKGFRSQLPPELFTQPPQLPNFDAPNGRREALRHSMQLLQDAGWELRNMQLVNSKTGEPFRFELIIRQPGLEKIALVLKARLRQLGVTMDIRLIDTGQWVNRIQAYDFDMTTFWWTQSLSPGNEQRIFWSSEAADQPGSRNFAGIKSPVIDELIDLVVDADSRESLVQRVRALDRVLQWGFYVIPQYYLGGDRMAYWDVFGRPDVVPLKGSSVMTWWIDPEKSRQLKKGGY</sequence>
<feature type="transmembrane region" description="Helical" evidence="4">
    <location>
        <begin position="23"/>
        <end position="45"/>
    </location>
</feature>
<comment type="similarity">
    <text evidence="2">Belongs to the bacterial solute-binding protein 5 family.</text>
</comment>
<dbReference type="AlphaFoldDB" id="A0A154L897"/>
<dbReference type="GO" id="GO:1904680">
    <property type="term" value="F:peptide transmembrane transporter activity"/>
    <property type="evidence" value="ECO:0007669"/>
    <property type="project" value="TreeGrafter"/>
</dbReference>
<dbReference type="PANTHER" id="PTHR30290:SF64">
    <property type="entry name" value="ABC TRANSPORTER PERIPLASMIC BINDING PROTEIN"/>
    <property type="match status" value="1"/>
</dbReference>
<feature type="domain" description="Solute-binding protein family 5" evidence="5">
    <location>
        <begin position="147"/>
        <end position="553"/>
    </location>
</feature>
<proteinExistence type="inferred from homology"/>
<dbReference type="GO" id="GO:0042884">
    <property type="term" value="P:microcin transport"/>
    <property type="evidence" value="ECO:0007669"/>
    <property type="project" value="TreeGrafter"/>
</dbReference>